<evidence type="ECO:0000256" key="2">
    <source>
        <dbReference type="ARBA" id="ARBA00004601"/>
    </source>
</evidence>
<dbReference type="InterPro" id="IPR034085">
    <property type="entry name" value="TOG"/>
</dbReference>
<feature type="domain" description="TOG" evidence="13">
    <location>
        <begin position="1309"/>
        <end position="1545"/>
    </location>
</feature>
<proteinExistence type="predicted"/>
<dbReference type="RefSeq" id="XP_014645729.1">
    <property type="nucleotide sequence ID" value="XM_014790243.1"/>
</dbReference>
<dbReference type="InterPro" id="IPR057546">
    <property type="entry name" value="HEAT_GCN1"/>
</dbReference>
<evidence type="ECO:0000256" key="9">
    <source>
        <dbReference type="ARBA" id="ARBA00023212"/>
    </source>
</evidence>
<evidence type="ECO:0000256" key="12">
    <source>
        <dbReference type="SAM" id="MobiDB-lite"/>
    </source>
</evidence>
<evidence type="ECO:0000256" key="10">
    <source>
        <dbReference type="ARBA" id="ARBA00023306"/>
    </source>
</evidence>
<feature type="compositionally biased region" description="Basic and acidic residues" evidence="12">
    <location>
        <begin position="644"/>
        <end position="658"/>
    </location>
</feature>
<dbReference type="PANTHER" id="PTHR21567">
    <property type="entry name" value="CLASP"/>
    <property type="match status" value="1"/>
</dbReference>
<protein>
    <submittedName>
        <fullName evidence="15">CLIP-associating protein 2 isoform X9</fullName>
    </submittedName>
</protein>
<feature type="region of interest" description="Disordered" evidence="12">
    <location>
        <begin position="722"/>
        <end position="790"/>
    </location>
</feature>
<evidence type="ECO:0000256" key="6">
    <source>
        <dbReference type="ARBA" id="ARBA00022737"/>
    </source>
</evidence>
<keyword evidence="7" id="KW-0995">Kinetochore</keyword>
<dbReference type="Pfam" id="PF23271">
    <property type="entry name" value="HEAT_GCN1"/>
    <property type="match status" value="1"/>
</dbReference>
<evidence type="ECO:0000256" key="8">
    <source>
        <dbReference type="ARBA" id="ARBA00023034"/>
    </source>
</evidence>
<organism evidence="14 15">
    <name type="scientific">Ceratotherium simum simum</name>
    <name type="common">Southern white rhinoceros</name>
    <dbReference type="NCBI Taxonomy" id="73337"/>
    <lineage>
        <taxon>Eukaryota</taxon>
        <taxon>Metazoa</taxon>
        <taxon>Chordata</taxon>
        <taxon>Craniata</taxon>
        <taxon>Vertebrata</taxon>
        <taxon>Euteleostomi</taxon>
        <taxon>Mammalia</taxon>
        <taxon>Eutheria</taxon>
        <taxon>Laurasiatheria</taxon>
        <taxon>Perissodactyla</taxon>
        <taxon>Rhinocerotidae</taxon>
        <taxon>Ceratotherium</taxon>
    </lineage>
</organism>
<dbReference type="PANTHER" id="PTHR21567:SF30">
    <property type="entry name" value="CLIP-ASSOCIATING PROTEIN 2"/>
    <property type="match status" value="1"/>
</dbReference>
<feature type="domain" description="TOG" evidence="13">
    <location>
        <begin position="317"/>
        <end position="550"/>
    </location>
</feature>
<evidence type="ECO:0000256" key="5">
    <source>
        <dbReference type="ARBA" id="ARBA00022490"/>
    </source>
</evidence>
<feature type="domain" description="TOG" evidence="13">
    <location>
        <begin position="7"/>
        <end position="232"/>
    </location>
</feature>
<dbReference type="SUPFAM" id="SSF48371">
    <property type="entry name" value="ARM repeat"/>
    <property type="match status" value="2"/>
</dbReference>
<feature type="compositionally biased region" description="Low complexity" evidence="12">
    <location>
        <begin position="577"/>
        <end position="598"/>
    </location>
</feature>
<keyword evidence="10" id="KW-0131">Cell cycle</keyword>
<sequence length="1552" mass="169926">MEPRSMEYFSAQVQQKDVGGRLQVGQELLLYLGAPGAIPDLEEDLGRLGKTVDALTGWVGSSNYRVSLMGLEILSAFVDRLSTRFKSYVAMVIVALIDRMGDAKDKVRDETQTLILKLMDQVAPPMYIWEQLASGFKHKNFRSREGVCLCLIETLNIFGAQPLVLSKLVPHLCILFGDSNSQVRDASILAIVEIYRHVGEKVRVDLCKRGIPSARLEMIFAKFDEVQNSGGMILSVCKDKSFDDEESVDGNRPSSAASAFKVPAPKTSGNPVNSARKPGSAGGPKVGGASKEGGAGAVDEDDFIKAFTDVPSVQIYSSRELEETLNKIREILSDDKHDWDQRANALKKIRSLLVAGAAQYDCFFQHLRLLDGALKLSAKDLRSQVVREACITVAHLSTVLGNKFDHGAEAIVPTLFNLVPNSAKVMATSGCAAIRFIIRHTHVPRLIPLITSNCTSKSVPVRRRSFEFLDLLLQEWQTHSLERHAAVLVETIKKGIHDADAEARVEARKTYMGLRNHFPGEAETLYNSLEPSYQKSLQTYLKSSGSVASLPQSDRSSSSSQESLNRPFSSKWSTANPSAVAGRVSAGSSKASSLPGSLQRSRSDIDVNAAAGAKAHHAAGQAVRSGRLGAGALNPGSYASLEDTSDKMDGTASEDGRVRAKLSAPLAGMGNAKTDSRGRSRTKMVSQSQPGSRSGSPGRVLTTTALSTVTSGVQRVLVNSASAQKRSKIPRSQGCSREASPSRLSVARSSRIPRPSVSQGCSREASRESSRDTSPVRSFQPLASRHHSRSTGALYAPDVYGASGPGYGISQSSRLSSSVSAMRVLNTGSDVEEAVADALLLGDIRTKKKPARRRYESYGMHSDDDANSDASSACSERSYSSRNGSIPTYMRQTEDVAEVLNRCASSNWSERKEGLLGLQNLLKNQRTLSRVELKRLCEIFTRMFADPHGKRVFSMFLETLVDFIQVHKDDLQDWLFVLLTQLLKKMGADLLGSVQAKVQKALDVTRESFPNDLQFNILMRFTVDQTQTPSLKTVKPALRDQLHSFWSSKVKVAILKYIETLAKQMDPGDFINSSETRLAVSRVITWTTEPKSSDVRKAAQSVLISLFELNTPEFTMLLGALPKTFQDGATKLLHNHLRNTGNGTQGSMGSPLTRPTPRSPANWSSPLTSPTNTSQNTLSPSAFDYDTENMNSEDIYSSLRGVTEAIQNFSFRSQEDMNEPLKRDSRKDDGDSMCGGPGMSDPRAGGDATDSTQTALDNKASLLHSMPAHSSPRSRDYNPYNYSDSISPFNKSALKEAMFDDDADQFPDDLSLDHSDLVAELLKELSNHNERVEERKIALYELMKLTQEESFSVWDEHFKTILLLLLETLGDKEPTIRALALKVLREILRHQPARFKNYAELTVMKTLEAHKDPHKEVVRSAEEAASVLATSISPEQCIKVLCPIIQTADYPINLAAIKMQTKVIERVSKETLNLLLPEIMPGLIQGYDNSESSVRKACVFCLVAVHAVIGDELKPHLSQLTGSKMKLLNLYIKRAQTGSGGGDPTTDVSGQS</sequence>
<keyword evidence="9" id="KW-0206">Cytoskeleton</keyword>
<evidence type="ECO:0000256" key="7">
    <source>
        <dbReference type="ARBA" id="ARBA00022838"/>
    </source>
</evidence>
<keyword evidence="8" id="KW-0333">Golgi apparatus</keyword>
<evidence type="ECO:0000313" key="14">
    <source>
        <dbReference type="Proteomes" id="UP000694910"/>
    </source>
</evidence>
<dbReference type="Proteomes" id="UP000694910">
    <property type="component" value="Unplaced"/>
</dbReference>
<feature type="compositionally biased region" description="Low complexity" evidence="12">
    <location>
        <begin position="868"/>
        <end position="882"/>
    </location>
</feature>
<dbReference type="InterPro" id="IPR024395">
    <property type="entry name" value="CLASP_N_dom"/>
</dbReference>
<feature type="region of interest" description="Disordered" evidence="12">
    <location>
        <begin position="637"/>
        <end position="700"/>
    </location>
</feature>
<dbReference type="SMART" id="SM01349">
    <property type="entry name" value="TOG"/>
    <property type="match status" value="3"/>
</dbReference>
<dbReference type="InterPro" id="IPR011989">
    <property type="entry name" value="ARM-like"/>
</dbReference>
<feature type="compositionally biased region" description="Low complexity" evidence="12">
    <location>
        <begin position="549"/>
        <end position="567"/>
    </location>
</feature>
<keyword evidence="4" id="KW-0158">Chromosome</keyword>
<keyword evidence="11" id="KW-0137">Centromere</keyword>
<evidence type="ECO:0000256" key="11">
    <source>
        <dbReference type="ARBA" id="ARBA00023328"/>
    </source>
</evidence>
<feature type="compositionally biased region" description="Polar residues" evidence="12">
    <location>
        <begin position="1138"/>
        <end position="1150"/>
    </location>
</feature>
<comment type="subcellular location">
    <subcellularLocation>
        <location evidence="3">Chromosome</location>
        <location evidence="3">Centromere</location>
        <location evidence="3">Kinetochore</location>
    </subcellularLocation>
    <subcellularLocation>
        <location evidence="1">Cytoplasm</location>
        <location evidence="1">Cytoskeleton</location>
        <location evidence="1">Microtubule organizing center</location>
        <location evidence="1">Centrosome</location>
    </subcellularLocation>
    <subcellularLocation>
        <location evidence="2">Golgi apparatus</location>
        <location evidence="2">trans-Golgi network</location>
    </subcellularLocation>
</comment>
<evidence type="ECO:0000313" key="15">
    <source>
        <dbReference type="RefSeq" id="XP_014645729.1"/>
    </source>
</evidence>
<feature type="compositionally biased region" description="Basic and acidic residues" evidence="12">
    <location>
        <begin position="853"/>
        <end position="864"/>
    </location>
</feature>
<evidence type="ECO:0000256" key="3">
    <source>
        <dbReference type="ARBA" id="ARBA00004629"/>
    </source>
</evidence>
<dbReference type="InterPro" id="IPR016024">
    <property type="entry name" value="ARM-type_fold"/>
</dbReference>
<reference evidence="15" key="1">
    <citation type="submission" date="2025-08" db="UniProtKB">
        <authorList>
            <consortium name="RefSeq"/>
        </authorList>
    </citation>
    <scope>IDENTIFICATION</scope>
</reference>
<feature type="region of interest" description="Disordered" evidence="12">
    <location>
        <begin position="1210"/>
        <end position="1252"/>
    </location>
</feature>
<dbReference type="Pfam" id="PF21041">
    <property type="entry name" value="XMAP215_CLASP_TOG"/>
    <property type="match status" value="1"/>
</dbReference>
<evidence type="ECO:0000256" key="4">
    <source>
        <dbReference type="ARBA" id="ARBA00022454"/>
    </source>
</evidence>
<name>A0ABM1D1P8_CERSS</name>
<feature type="compositionally biased region" description="Basic and acidic residues" evidence="12">
    <location>
        <begin position="1213"/>
        <end position="1230"/>
    </location>
</feature>
<feature type="region of interest" description="Disordered" evidence="12">
    <location>
        <begin position="1136"/>
        <end position="1186"/>
    </location>
</feature>
<feature type="compositionally biased region" description="Low complexity" evidence="12">
    <location>
        <begin position="686"/>
        <end position="700"/>
    </location>
</feature>
<feature type="region of interest" description="Disordered" evidence="12">
    <location>
        <begin position="852"/>
        <end position="886"/>
    </location>
</feature>
<accession>A0ABM1D1P8</accession>
<feature type="region of interest" description="Disordered" evidence="12">
    <location>
        <begin position="547"/>
        <end position="601"/>
    </location>
</feature>
<gene>
    <name evidence="15" type="primary">LOC101394867</name>
</gene>
<feature type="compositionally biased region" description="Gly residues" evidence="12">
    <location>
        <begin position="280"/>
        <end position="294"/>
    </location>
</feature>
<keyword evidence="5" id="KW-0963">Cytoplasm</keyword>
<dbReference type="Pfam" id="PF12348">
    <property type="entry name" value="CLASP_N"/>
    <property type="match status" value="1"/>
</dbReference>
<evidence type="ECO:0000256" key="1">
    <source>
        <dbReference type="ARBA" id="ARBA00004300"/>
    </source>
</evidence>
<dbReference type="InterPro" id="IPR048491">
    <property type="entry name" value="XMAP215_CLASP_TOG"/>
</dbReference>
<keyword evidence="14" id="KW-1185">Reference proteome</keyword>
<feature type="region of interest" description="Disordered" evidence="12">
    <location>
        <begin position="245"/>
        <end position="294"/>
    </location>
</feature>
<feature type="compositionally biased region" description="Polar residues" evidence="12">
    <location>
        <begin position="1159"/>
        <end position="1180"/>
    </location>
</feature>
<dbReference type="GeneID" id="101394867"/>
<evidence type="ECO:0000259" key="13">
    <source>
        <dbReference type="SMART" id="SM01349"/>
    </source>
</evidence>
<keyword evidence="6" id="KW-0677">Repeat</keyword>
<dbReference type="Gene3D" id="1.25.10.10">
    <property type="entry name" value="Leucine-rich Repeat Variant"/>
    <property type="match status" value="4"/>
</dbReference>